<keyword evidence="16" id="KW-1185">Reference proteome</keyword>
<keyword evidence="7 12" id="KW-0215">Deoxyribonucleotide synthesis</keyword>
<comment type="similarity">
    <text evidence="1 12">Belongs to the ribonucleoside diphosphate reductase large chain family.</text>
</comment>
<comment type="caution">
    <text evidence="15">The sequence shown here is derived from an EMBL/GenBank/DDBJ whole genome shotgun (WGS) entry which is preliminary data.</text>
</comment>
<dbReference type="InterPro" id="IPR039718">
    <property type="entry name" value="Rrm1"/>
</dbReference>
<dbReference type="InterPro" id="IPR008926">
    <property type="entry name" value="RNR_R1-su_N"/>
</dbReference>
<evidence type="ECO:0000256" key="7">
    <source>
        <dbReference type="ARBA" id="ARBA00023116"/>
    </source>
</evidence>
<evidence type="ECO:0000259" key="14">
    <source>
        <dbReference type="PROSITE" id="PS51161"/>
    </source>
</evidence>
<reference evidence="15 16" key="1">
    <citation type="journal article" date="2024" name="J Genomics">
        <title>Draft genome sequencing and assembly of Favolaschia claudopus CIRM-BRFM 2984 isolated from oak limbs.</title>
        <authorList>
            <person name="Navarro D."/>
            <person name="Drula E."/>
            <person name="Chaduli D."/>
            <person name="Cazenave R."/>
            <person name="Ahrendt S."/>
            <person name="Wang J."/>
            <person name="Lipzen A."/>
            <person name="Daum C."/>
            <person name="Barry K."/>
            <person name="Grigoriev I.V."/>
            <person name="Favel A."/>
            <person name="Rosso M.N."/>
            <person name="Martin F."/>
        </authorList>
    </citation>
    <scope>NUCLEOTIDE SEQUENCE [LARGE SCALE GENOMIC DNA]</scope>
    <source>
        <strain evidence="15 16">CIRM-BRFM 2984</strain>
    </source>
</reference>
<organism evidence="15 16">
    <name type="scientific">Favolaschia claudopus</name>
    <dbReference type="NCBI Taxonomy" id="2862362"/>
    <lineage>
        <taxon>Eukaryota</taxon>
        <taxon>Fungi</taxon>
        <taxon>Dikarya</taxon>
        <taxon>Basidiomycota</taxon>
        <taxon>Agaricomycotina</taxon>
        <taxon>Agaricomycetes</taxon>
        <taxon>Agaricomycetidae</taxon>
        <taxon>Agaricales</taxon>
        <taxon>Marasmiineae</taxon>
        <taxon>Mycenaceae</taxon>
        <taxon>Favolaschia</taxon>
    </lineage>
</organism>
<evidence type="ECO:0000313" key="15">
    <source>
        <dbReference type="EMBL" id="KAK7012685.1"/>
    </source>
</evidence>
<dbReference type="InterPro" id="IPR013346">
    <property type="entry name" value="NrdE_NrdA_C"/>
</dbReference>
<dbReference type="EMBL" id="JAWWNJ010000064">
    <property type="protein sequence ID" value="KAK7012685.1"/>
    <property type="molecule type" value="Genomic_DNA"/>
</dbReference>
<evidence type="ECO:0000256" key="13">
    <source>
        <dbReference type="SAM" id="MobiDB-lite"/>
    </source>
</evidence>
<evidence type="ECO:0000313" key="16">
    <source>
        <dbReference type="Proteomes" id="UP001362999"/>
    </source>
</evidence>
<dbReference type="InterPro" id="IPR013509">
    <property type="entry name" value="RNR_lsu_N"/>
</dbReference>
<evidence type="ECO:0000256" key="12">
    <source>
        <dbReference type="RuleBase" id="RU003410"/>
    </source>
</evidence>
<evidence type="ECO:0000256" key="2">
    <source>
        <dbReference type="ARBA" id="ARBA00012274"/>
    </source>
</evidence>
<proteinExistence type="inferred from homology"/>
<dbReference type="Proteomes" id="UP001362999">
    <property type="component" value="Unassembled WGS sequence"/>
</dbReference>
<dbReference type="Pfam" id="PF02867">
    <property type="entry name" value="Ribonuc_red_lgC"/>
    <property type="match status" value="1"/>
</dbReference>
<evidence type="ECO:0000256" key="4">
    <source>
        <dbReference type="ARBA" id="ARBA00022741"/>
    </source>
</evidence>
<dbReference type="PANTHER" id="PTHR11573">
    <property type="entry name" value="RIBONUCLEOSIDE-DIPHOSPHATE REDUCTASE LARGE CHAIN"/>
    <property type="match status" value="1"/>
</dbReference>
<feature type="compositionally biased region" description="Low complexity" evidence="13">
    <location>
        <begin position="1058"/>
        <end position="1072"/>
    </location>
</feature>
<evidence type="ECO:0000256" key="5">
    <source>
        <dbReference type="ARBA" id="ARBA00022840"/>
    </source>
</evidence>
<evidence type="ECO:0000256" key="6">
    <source>
        <dbReference type="ARBA" id="ARBA00023002"/>
    </source>
</evidence>
<dbReference type="GO" id="GO:0005524">
    <property type="term" value="F:ATP binding"/>
    <property type="evidence" value="ECO:0007669"/>
    <property type="project" value="UniProtKB-UniRule"/>
</dbReference>
<dbReference type="PROSITE" id="PS51161">
    <property type="entry name" value="ATP_CONE"/>
    <property type="match status" value="1"/>
</dbReference>
<gene>
    <name evidence="15" type="ORF">R3P38DRAFT_2642392</name>
</gene>
<name>A0AAW0AI45_9AGAR</name>
<dbReference type="SUPFAM" id="SSF48168">
    <property type="entry name" value="R1 subunit of ribonucleotide reductase, N-terminal domain"/>
    <property type="match status" value="1"/>
</dbReference>
<keyword evidence="5 11" id="KW-0067">ATP-binding</keyword>
<evidence type="ECO:0000256" key="3">
    <source>
        <dbReference type="ARBA" id="ARBA00022533"/>
    </source>
</evidence>
<dbReference type="AlphaFoldDB" id="A0AAW0AI45"/>
<keyword evidence="3" id="KW-0021">Allosteric enzyme</keyword>
<keyword evidence="6 12" id="KW-0560">Oxidoreductase</keyword>
<dbReference type="NCBIfam" id="TIGR02506">
    <property type="entry name" value="NrdE_NrdA"/>
    <property type="match status" value="1"/>
</dbReference>
<dbReference type="GO" id="GO:0004748">
    <property type="term" value="F:ribonucleoside-diphosphate reductase activity, thioredoxin disulfide as acceptor"/>
    <property type="evidence" value="ECO:0007669"/>
    <property type="project" value="UniProtKB-EC"/>
</dbReference>
<keyword evidence="8" id="KW-1015">Disulfide bond</keyword>
<dbReference type="PRINTS" id="PR01183">
    <property type="entry name" value="RIBORDTASEM1"/>
</dbReference>
<feature type="region of interest" description="Disordered" evidence="13">
    <location>
        <begin position="1033"/>
        <end position="1072"/>
    </location>
</feature>
<dbReference type="Gene3D" id="3.20.70.20">
    <property type="match status" value="1"/>
</dbReference>
<dbReference type="CDD" id="cd01679">
    <property type="entry name" value="RNR_I"/>
    <property type="match status" value="1"/>
</dbReference>
<dbReference type="FunFam" id="3.20.70.20:FF:000001">
    <property type="entry name" value="Ribonucleoside-diphosphate reductase"/>
    <property type="match status" value="1"/>
</dbReference>
<evidence type="ECO:0000256" key="11">
    <source>
        <dbReference type="PROSITE-ProRule" id="PRU00492"/>
    </source>
</evidence>
<dbReference type="PANTHER" id="PTHR11573:SF6">
    <property type="entry name" value="RIBONUCLEOSIDE-DIPHOSPHATE REDUCTASE LARGE SUBUNIT"/>
    <property type="match status" value="1"/>
</dbReference>
<keyword evidence="4 11" id="KW-0547">Nucleotide-binding</keyword>
<dbReference type="Pfam" id="PF03477">
    <property type="entry name" value="ATP-cone"/>
    <property type="match status" value="1"/>
</dbReference>
<dbReference type="PROSITE" id="PS00089">
    <property type="entry name" value="RIBORED_LARGE"/>
    <property type="match status" value="1"/>
</dbReference>
<dbReference type="GO" id="GO:0009263">
    <property type="term" value="P:deoxyribonucleotide biosynthetic process"/>
    <property type="evidence" value="ECO:0007669"/>
    <property type="project" value="UniProtKB-KW"/>
</dbReference>
<dbReference type="Pfam" id="PF00317">
    <property type="entry name" value="Ribonuc_red_lgN"/>
    <property type="match status" value="1"/>
</dbReference>
<dbReference type="InterPro" id="IPR000788">
    <property type="entry name" value="RNR_lg_C"/>
</dbReference>
<evidence type="ECO:0000256" key="8">
    <source>
        <dbReference type="ARBA" id="ARBA00023157"/>
    </source>
</evidence>
<feature type="compositionally biased region" description="Low complexity" evidence="13">
    <location>
        <begin position="1033"/>
        <end position="1045"/>
    </location>
</feature>
<dbReference type="GO" id="GO:0005971">
    <property type="term" value="C:ribonucleoside-diphosphate reductase complex"/>
    <property type="evidence" value="ECO:0007669"/>
    <property type="project" value="TreeGrafter"/>
</dbReference>
<evidence type="ECO:0000256" key="10">
    <source>
        <dbReference type="ARBA" id="ARBA00047754"/>
    </source>
</evidence>
<feature type="domain" description="ATP-cone" evidence="14">
    <location>
        <begin position="244"/>
        <end position="336"/>
    </location>
</feature>
<evidence type="ECO:0000256" key="1">
    <source>
        <dbReference type="ARBA" id="ARBA00010406"/>
    </source>
</evidence>
<accession>A0AAW0AI45</accession>
<sequence length="1124" mass="124939">MPYPRRTQESADARAALMAKLPPRFMLDVDDLSRTRTRHLQAERVGRYRTPPLSPRKSPATRCRRTPPLVLSALGWGAFLKDETLRSPDGKVVRDAQDLCANHIPLVPIPCIASRRLSRACLTALEWRPGKDASTNDCPMASPLEPTFSRTRPSLKSGEDDCEMPACDDLAHRAHDMEMDLPAWSHQSPLSGGSGDQLYVQAADDLFAMFIDETCMESGRTRQHNKQNTLFFLPPSELSGFQWHSYTKEMGPRKEKILFDKITSRIDKLIYGLDQNYVIPSDVTQKVVAGVYNGITTMELDNLAAETAAYLTTKHPDYAILAARIAISNLHKETKKSFSQVISDLYNFINPKTNKRAALISEETFKVVSANAETLDAAIIYNRDFNYNYFGFKTLERSYLLRLDGKVVERPQHLIMRVAVGIHGSDLDRVIETYNLMSERYFTHATPTLFNAGTPNPQLSSCFLVCMKDDSIEGIYDTLKDCAMISKSAGGIGLSIHNIRATGSYIAGTNGYSNGIVPMLRVYDATARYVDQGGNKRPGAFAIYIEPWHADIFEFIDLRKNHGKEQMRARDLFLALWIPDLFMKRVEANGEWSLFCPNEAPGLHEVYGEEFEALYEKYEKEGRARKSISAQKLWYAILEAQIETGTPYMLYKDAANSKSNQKNLGTIKSSNLCTEIIEYSSPEETAVCNLASISLPSFISNDGKYDFQKLHDITKVVAFNLNRIIDVNYYPIPEARRSNMRHRPIGVGVQGLADAFQRLRMPFDSPAAKELNQQIFETIYHGALEASTEMAEKDGPYETFQGSPASLGQLQYDMWGVTPSSLWDWDGLKAKIAKHGLRNSLVTAPMPTASTSQILGNNECFEPYTSNIYTRRVLSGEFQVVCPWLLRELVDLGLWDDHMKNMIIAHNGSIQNIPNIPDDVKAVYKTVWEISQKKVLELSADRGAFICQSQSLNVHLAAPTLGQLTSMHFYGWKRGLKTGMYYLRTRPAAQAIQFTVDQSILNDAKVQNAKAKAASKATAIVNGASAPAAAAAALPSPPLSSGSSPTQPTAVRVKQEETVAPAPAAVSSTASTAEDEAANAMLAQMAAEDPDFAAALKQLEERKLAEAKMLCALENKEECLMCSG</sequence>
<feature type="region of interest" description="Disordered" evidence="13">
    <location>
        <begin position="132"/>
        <end position="162"/>
    </location>
</feature>
<protein>
    <recommendedName>
        <fullName evidence="2 12">Ribonucleoside-diphosphate reductase</fullName>
        <ecNumber evidence="2 12">1.17.4.1</ecNumber>
    </recommendedName>
</protein>
<dbReference type="SUPFAM" id="SSF51998">
    <property type="entry name" value="PFL-like glycyl radical enzymes"/>
    <property type="match status" value="1"/>
</dbReference>
<evidence type="ECO:0000256" key="9">
    <source>
        <dbReference type="ARBA" id="ARBA00024942"/>
    </source>
</evidence>
<dbReference type="EC" id="1.17.4.1" evidence="2 12"/>
<comment type="function">
    <text evidence="9 12">Provides the precursors necessary for DNA synthesis. Catalyzes the biosynthesis of deoxyribonucleotides from the corresponding ribonucleotides.</text>
</comment>
<comment type="catalytic activity">
    <reaction evidence="10 12">
        <text>a 2'-deoxyribonucleoside 5'-diphosphate + [thioredoxin]-disulfide + H2O = a ribonucleoside 5'-diphosphate + [thioredoxin]-dithiol</text>
        <dbReference type="Rhea" id="RHEA:23252"/>
        <dbReference type="Rhea" id="RHEA-COMP:10698"/>
        <dbReference type="Rhea" id="RHEA-COMP:10700"/>
        <dbReference type="ChEBI" id="CHEBI:15377"/>
        <dbReference type="ChEBI" id="CHEBI:29950"/>
        <dbReference type="ChEBI" id="CHEBI:50058"/>
        <dbReference type="ChEBI" id="CHEBI:57930"/>
        <dbReference type="ChEBI" id="CHEBI:73316"/>
        <dbReference type="EC" id="1.17.4.1"/>
    </reaction>
</comment>
<dbReference type="InterPro" id="IPR005144">
    <property type="entry name" value="ATP-cone_dom"/>
</dbReference>